<proteinExistence type="predicted"/>
<evidence type="ECO:0000313" key="1">
    <source>
        <dbReference type="EMBL" id="KAK1843129.1"/>
    </source>
</evidence>
<name>A0AAD9A8E6_9PEZI</name>
<keyword evidence="2" id="KW-1185">Reference proteome</keyword>
<comment type="caution">
    <text evidence="1">The sequence shown here is derived from an EMBL/GenBank/DDBJ whole genome shotgun (WGS) entry which is preliminary data.</text>
</comment>
<dbReference type="EMBL" id="JAQOWY010000375">
    <property type="protein sequence ID" value="KAK1843129.1"/>
    <property type="molecule type" value="Genomic_DNA"/>
</dbReference>
<protein>
    <submittedName>
        <fullName evidence="1">Uncharacterized protein</fullName>
    </submittedName>
</protein>
<reference evidence="1" key="1">
    <citation type="submission" date="2023-01" db="EMBL/GenBank/DDBJ databases">
        <title>Colletotrichum chrysophilum M932 genome sequence.</title>
        <authorList>
            <person name="Baroncelli R."/>
        </authorList>
    </citation>
    <scope>NUCLEOTIDE SEQUENCE</scope>
    <source>
        <strain evidence="1">M932</strain>
    </source>
</reference>
<gene>
    <name evidence="1" type="ORF">CCHR01_14235</name>
</gene>
<dbReference type="Proteomes" id="UP001243330">
    <property type="component" value="Unassembled WGS sequence"/>
</dbReference>
<sequence>MYQDSIRLLDNVNASAPFLVELGFLHINVTRDPEAARAVFDQALDSGSTGWPYAVMGEAPEATLDTADTFQSEILYRLFRESADVKRKRQLLAAIEGLLMWPLALDVPPISNTAVLYQQVVLARMFLKLGPAEKFHQTLQGVVDPCMGALSDNVGWNDRDNLVCLATSLGILGGTVKDGQGLKRAAQILPSAQSLVWTQLEGRERDGDESDLDDDVVLFCDGGCMPTAKFASWARRVSYLCRVCSECFLCYKMRGQDDHQSFSRPRYMPQCPPDHEYIEAPIKGWKGVVNGRILLEGEEPVAFRDYLQQIREELCKEARESFWRQ</sequence>
<accession>A0AAD9A8E6</accession>
<evidence type="ECO:0000313" key="2">
    <source>
        <dbReference type="Proteomes" id="UP001243330"/>
    </source>
</evidence>
<organism evidence="1 2">
    <name type="scientific">Colletotrichum chrysophilum</name>
    <dbReference type="NCBI Taxonomy" id="1836956"/>
    <lineage>
        <taxon>Eukaryota</taxon>
        <taxon>Fungi</taxon>
        <taxon>Dikarya</taxon>
        <taxon>Ascomycota</taxon>
        <taxon>Pezizomycotina</taxon>
        <taxon>Sordariomycetes</taxon>
        <taxon>Hypocreomycetidae</taxon>
        <taxon>Glomerellales</taxon>
        <taxon>Glomerellaceae</taxon>
        <taxon>Colletotrichum</taxon>
        <taxon>Colletotrichum gloeosporioides species complex</taxon>
    </lineage>
</organism>
<dbReference type="AlphaFoldDB" id="A0AAD9A8E6"/>